<protein>
    <submittedName>
        <fullName evidence="1">Uncharacterized protein</fullName>
    </submittedName>
</protein>
<reference evidence="2" key="1">
    <citation type="journal article" date="2019" name="Int. J. Syst. Evol. Microbiol.">
        <title>The Global Catalogue of Microorganisms (GCM) 10K type strain sequencing project: providing services to taxonomists for standard genome sequencing and annotation.</title>
        <authorList>
            <consortium name="The Broad Institute Genomics Platform"/>
            <consortium name="The Broad Institute Genome Sequencing Center for Infectious Disease"/>
            <person name="Wu L."/>
            <person name="Ma J."/>
        </authorList>
    </citation>
    <scope>NUCLEOTIDE SEQUENCE [LARGE SCALE GENOMIC DNA]</scope>
    <source>
        <strain evidence="2">JCM 16961</strain>
    </source>
</reference>
<dbReference type="EMBL" id="BAABCJ010000005">
    <property type="protein sequence ID" value="GAA3706531.1"/>
    <property type="molecule type" value="Genomic_DNA"/>
</dbReference>
<name>A0ABP7DML6_9MICC</name>
<gene>
    <name evidence="1" type="ORF">GCM10022377_20330</name>
</gene>
<evidence type="ECO:0000313" key="2">
    <source>
        <dbReference type="Proteomes" id="UP001501536"/>
    </source>
</evidence>
<organism evidence="1 2">
    <name type="scientific">Zhihengliuella alba</name>
    <dbReference type="NCBI Taxonomy" id="547018"/>
    <lineage>
        <taxon>Bacteria</taxon>
        <taxon>Bacillati</taxon>
        <taxon>Actinomycetota</taxon>
        <taxon>Actinomycetes</taxon>
        <taxon>Micrococcales</taxon>
        <taxon>Micrococcaceae</taxon>
        <taxon>Zhihengliuella</taxon>
    </lineage>
</organism>
<dbReference type="Proteomes" id="UP001501536">
    <property type="component" value="Unassembled WGS sequence"/>
</dbReference>
<proteinExistence type="predicted"/>
<sequence>MPAASVGEGTPSSEAGSANVWTLTRKIPSRANARIASRSTSRWRVVARLVGPCPSRDGPVEAAAVVGEAGGVLGVAGSIHWELMSSSVESGPSRRYPPNG</sequence>
<keyword evidence="2" id="KW-1185">Reference proteome</keyword>
<evidence type="ECO:0000313" key="1">
    <source>
        <dbReference type="EMBL" id="GAA3706531.1"/>
    </source>
</evidence>
<comment type="caution">
    <text evidence="1">The sequence shown here is derived from an EMBL/GenBank/DDBJ whole genome shotgun (WGS) entry which is preliminary data.</text>
</comment>
<accession>A0ABP7DML6</accession>